<evidence type="ECO:0000313" key="1">
    <source>
        <dbReference type="EMBL" id="NJC05766.1"/>
    </source>
</evidence>
<dbReference type="AlphaFoldDB" id="A0A7X6BH60"/>
<name>A0A7X6BH60_9SPHN</name>
<keyword evidence="2" id="KW-1185">Reference proteome</keyword>
<dbReference type="EMBL" id="JAATJC010000001">
    <property type="protein sequence ID" value="NJC05766.1"/>
    <property type="molecule type" value="Genomic_DNA"/>
</dbReference>
<dbReference type="RefSeq" id="WP_168068528.1">
    <property type="nucleotide sequence ID" value="NZ_JAATJC010000001.1"/>
</dbReference>
<sequence>MDHAVPVKVLRELLLNASKPTLEIIDSYMRSLYRLGAITRSEDGRLNDAGLRSRMPEGWTAQCSPYARYEAAGITAQQLRSDK</sequence>
<comment type="caution">
    <text evidence="1">The sequence shown here is derived from an EMBL/GenBank/DDBJ whole genome shotgun (WGS) entry which is preliminary data.</text>
</comment>
<reference evidence="1 2" key="1">
    <citation type="submission" date="2020-03" db="EMBL/GenBank/DDBJ databases">
        <title>Genomic Encyclopedia of Type Strains, Phase IV (KMG-IV): sequencing the most valuable type-strain genomes for metagenomic binning, comparative biology and taxonomic classification.</title>
        <authorList>
            <person name="Goeker M."/>
        </authorList>
    </citation>
    <scope>NUCLEOTIDE SEQUENCE [LARGE SCALE GENOMIC DNA]</scope>
    <source>
        <strain evidence="1 2">DSM 16846</strain>
    </source>
</reference>
<accession>A0A7X6BH60</accession>
<proteinExistence type="predicted"/>
<evidence type="ECO:0000313" key="2">
    <source>
        <dbReference type="Proteomes" id="UP000558192"/>
    </source>
</evidence>
<gene>
    <name evidence="1" type="ORF">GGQ97_001559</name>
</gene>
<organism evidence="1 2">
    <name type="scientific">Sphingomonas kaistensis</name>
    <dbReference type="NCBI Taxonomy" id="298708"/>
    <lineage>
        <taxon>Bacteria</taxon>
        <taxon>Pseudomonadati</taxon>
        <taxon>Pseudomonadota</taxon>
        <taxon>Alphaproteobacteria</taxon>
        <taxon>Sphingomonadales</taxon>
        <taxon>Sphingomonadaceae</taxon>
        <taxon>Sphingomonas</taxon>
    </lineage>
</organism>
<protein>
    <submittedName>
        <fullName evidence="1">Uncharacterized protein</fullName>
    </submittedName>
</protein>
<dbReference type="Proteomes" id="UP000558192">
    <property type="component" value="Unassembled WGS sequence"/>
</dbReference>